<evidence type="ECO:0000313" key="2">
    <source>
        <dbReference type="Proteomes" id="UP001523003"/>
    </source>
</evidence>
<gene>
    <name evidence="1" type="ORF">M4Z11_06715</name>
</gene>
<proteinExistence type="predicted"/>
<dbReference type="RefSeq" id="WP_249677823.1">
    <property type="nucleotide sequence ID" value="NZ_JAMCOF010000014.1"/>
</dbReference>
<keyword evidence="2" id="KW-1185">Reference proteome</keyword>
<name>A0ABT0P9Z1_9HYPH</name>
<dbReference type="Proteomes" id="UP001523003">
    <property type="component" value="Unassembled WGS sequence"/>
</dbReference>
<comment type="caution">
    <text evidence="1">The sequence shown here is derived from an EMBL/GenBank/DDBJ whole genome shotgun (WGS) entry which is preliminary data.</text>
</comment>
<sequence length="101" mass="11596">MKKKLPKSYMTDAERKELIDAHASQDFICLCESEAAEKANDSETVWEWLAMADLPAHSLLSLKKWYGAQFIRDKGFSTEKADAEYGPNWLDRDVIIGSHRF</sequence>
<reference evidence="1 2" key="1">
    <citation type="submission" date="2022-05" db="EMBL/GenBank/DDBJ databases">
        <title>Description of the Bartonella bilalgolemii sp. nov. Isolated from Apodemus uralensis (Pallas 1811).</title>
        <authorList>
            <person name="Zgheib R."/>
            <person name="Celebi B."/>
        </authorList>
    </citation>
    <scope>NUCLEOTIDE SEQUENCE [LARGE SCALE GENOMIC DNA]</scope>
    <source>
        <strain evidence="1 2">G70</strain>
    </source>
</reference>
<evidence type="ECO:0000313" key="1">
    <source>
        <dbReference type="EMBL" id="MCL6230275.1"/>
    </source>
</evidence>
<accession>A0ABT0P9Z1</accession>
<dbReference type="EMBL" id="JAMCOF010000014">
    <property type="protein sequence ID" value="MCL6230275.1"/>
    <property type="molecule type" value="Genomic_DNA"/>
</dbReference>
<protein>
    <submittedName>
        <fullName evidence="1">Uncharacterized protein</fullName>
    </submittedName>
</protein>
<organism evidence="1 2">
    <name type="scientific">Bartonella bilalgolemii</name>
    <dbReference type="NCBI Taxonomy" id="2942911"/>
    <lineage>
        <taxon>Bacteria</taxon>
        <taxon>Pseudomonadati</taxon>
        <taxon>Pseudomonadota</taxon>
        <taxon>Alphaproteobacteria</taxon>
        <taxon>Hyphomicrobiales</taxon>
        <taxon>Bartonellaceae</taxon>
        <taxon>Bartonella</taxon>
    </lineage>
</organism>